<sequence length="321" mass="37602">MAPNAQSTVTETVTPPKRATPKQELQIVWRNVILFAFLHIGALYGFTLIFTSAKWQTILFAFFLYITSGLGITAGAHRLWAHRSYKAKWPLRVLLMFFNCIAFENDIYEWARDHRVHHKYSETDADPHNATRGFFFSHIGWLLVRKHPDVIEKGKNVDLSDVTNDPVVKFQKKYYIPLMVTSCFLLPTVIPWWLWGETVWNAFYVATIFRYCFTLNNTWLVNSAAHMWGNRPYDININPRENRLVALGAIGEGYHNYHHTFPWDYSTSELGWKINLTTMFIDTMAYLGLAYDLKTVPKEMVMKRKERTGENSWYNNNKIQK</sequence>
<dbReference type="InterPro" id="IPR001522">
    <property type="entry name" value="FADS-1_CS"/>
</dbReference>
<dbReference type="Pfam" id="PF00487">
    <property type="entry name" value="FA_desaturase"/>
    <property type="match status" value="1"/>
</dbReference>
<feature type="transmembrane region" description="Helical" evidence="14">
    <location>
        <begin position="58"/>
        <end position="80"/>
    </location>
</feature>
<keyword evidence="6" id="KW-0276">Fatty acid metabolism</keyword>
<dbReference type="InterPro" id="IPR015876">
    <property type="entry name" value="Acyl-CoA_DS"/>
</dbReference>
<evidence type="ECO:0000313" key="16">
    <source>
        <dbReference type="EMBL" id="MBW20366.1"/>
    </source>
</evidence>
<reference evidence="16" key="1">
    <citation type="journal article" date="2017" name="Toxicon">
        <title>Venom-gland transcriptomics and venom proteomics of the Hentz striped scorpion (Centruroides hentzi; Buthidae) reveal high toxin diversity in a harmless member of a lethal family.</title>
        <authorList>
            <person name="Ward M.J."/>
            <person name="Ellsworth S.A."/>
            <person name="Rokyta D.R."/>
        </authorList>
    </citation>
    <scope>NUCLEOTIDE SEQUENCE</scope>
    <source>
        <tissue evidence="16">Venom gland</tissue>
    </source>
</reference>
<comment type="cofactor">
    <cofactor evidence="13">
        <name>Fe(2+)</name>
        <dbReference type="ChEBI" id="CHEBI:29033"/>
    </cofactor>
</comment>
<evidence type="ECO:0000256" key="5">
    <source>
        <dbReference type="ARBA" id="ARBA00022723"/>
    </source>
</evidence>
<keyword evidence="5" id="KW-0479">Metal-binding</keyword>
<evidence type="ECO:0000256" key="11">
    <source>
        <dbReference type="ARBA" id="ARBA00023136"/>
    </source>
</evidence>
<feature type="transmembrane region" description="Helical" evidence="14">
    <location>
        <begin position="201"/>
        <end position="221"/>
    </location>
</feature>
<evidence type="ECO:0000256" key="14">
    <source>
        <dbReference type="SAM" id="Phobius"/>
    </source>
</evidence>
<evidence type="ECO:0000256" key="12">
    <source>
        <dbReference type="ARBA" id="ARBA00023160"/>
    </source>
</evidence>
<dbReference type="PANTHER" id="PTHR11351:SF31">
    <property type="entry name" value="DESATURASE 1, ISOFORM A-RELATED"/>
    <property type="match status" value="1"/>
</dbReference>
<accession>A0A2I9LPP9</accession>
<evidence type="ECO:0000256" key="8">
    <source>
        <dbReference type="ARBA" id="ARBA00023002"/>
    </source>
</evidence>
<dbReference type="GO" id="GO:0005789">
    <property type="term" value="C:endoplasmic reticulum membrane"/>
    <property type="evidence" value="ECO:0007669"/>
    <property type="project" value="TreeGrafter"/>
</dbReference>
<feature type="domain" description="Fatty acid desaturase" evidence="15">
    <location>
        <begin position="54"/>
        <end position="262"/>
    </location>
</feature>
<dbReference type="InterPro" id="IPR005804">
    <property type="entry name" value="FA_desaturase_dom"/>
</dbReference>
<dbReference type="GO" id="GO:0006636">
    <property type="term" value="P:unsaturated fatty acid biosynthetic process"/>
    <property type="evidence" value="ECO:0007669"/>
    <property type="project" value="TreeGrafter"/>
</dbReference>
<dbReference type="GO" id="GO:0005506">
    <property type="term" value="F:iron ion binding"/>
    <property type="evidence" value="ECO:0007669"/>
    <property type="project" value="TreeGrafter"/>
</dbReference>
<evidence type="ECO:0000256" key="6">
    <source>
        <dbReference type="ARBA" id="ARBA00022832"/>
    </source>
</evidence>
<keyword evidence="8 13" id="KW-0560">Oxidoreductase</keyword>
<dbReference type="EMBL" id="GFWZ01000376">
    <property type="protein sequence ID" value="MBW20366.1"/>
    <property type="molecule type" value="Transcribed_RNA"/>
</dbReference>
<dbReference type="PRINTS" id="PR00075">
    <property type="entry name" value="FACDDSATRASE"/>
</dbReference>
<dbReference type="PANTHER" id="PTHR11351">
    <property type="entry name" value="ACYL-COA DESATURASE"/>
    <property type="match status" value="1"/>
</dbReference>
<evidence type="ECO:0000256" key="10">
    <source>
        <dbReference type="ARBA" id="ARBA00023098"/>
    </source>
</evidence>
<comment type="subcellular location">
    <subcellularLocation>
        <location evidence="1">Membrane</location>
        <topology evidence="1">Multi-pass membrane protein</topology>
    </subcellularLocation>
</comment>
<keyword evidence="12 13" id="KW-0275">Fatty acid biosynthesis</keyword>
<keyword evidence="4 13" id="KW-0812">Transmembrane</keyword>
<keyword evidence="7 14" id="KW-1133">Transmembrane helix</keyword>
<feature type="transmembrane region" description="Helical" evidence="14">
    <location>
        <begin position="174"/>
        <end position="195"/>
    </location>
</feature>
<evidence type="ECO:0000256" key="4">
    <source>
        <dbReference type="ARBA" id="ARBA00022692"/>
    </source>
</evidence>
<keyword evidence="10" id="KW-0443">Lipid metabolism</keyword>
<dbReference type="CDD" id="cd03505">
    <property type="entry name" value="Delta9-FADS-like"/>
    <property type="match status" value="1"/>
</dbReference>
<evidence type="ECO:0000256" key="3">
    <source>
        <dbReference type="ARBA" id="ARBA00022516"/>
    </source>
</evidence>
<dbReference type="PROSITE" id="PS00476">
    <property type="entry name" value="FATTY_ACID_DESATUR_1"/>
    <property type="match status" value="1"/>
</dbReference>
<proteinExistence type="inferred from homology"/>
<name>A0A2I9LPP9_9SCOR</name>
<evidence type="ECO:0000256" key="1">
    <source>
        <dbReference type="ARBA" id="ARBA00004141"/>
    </source>
</evidence>
<comment type="similarity">
    <text evidence="2 13">Belongs to the fatty acid desaturase type 1 family.</text>
</comment>
<dbReference type="GO" id="GO:0004768">
    <property type="term" value="F:stearoyl-CoA 9-desaturase activity"/>
    <property type="evidence" value="ECO:0007669"/>
    <property type="project" value="TreeGrafter"/>
</dbReference>
<keyword evidence="11 14" id="KW-0472">Membrane</keyword>
<protein>
    <submittedName>
        <fullName evidence="16">Stearoyl-CoA desaturase 5</fullName>
    </submittedName>
</protein>
<evidence type="ECO:0000259" key="15">
    <source>
        <dbReference type="Pfam" id="PF00487"/>
    </source>
</evidence>
<keyword evidence="9" id="KW-0408">Iron</keyword>
<evidence type="ECO:0000256" key="2">
    <source>
        <dbReference type="ARBA" id="ARBA00009295"/>
    </source>
</evidence>
<evidence type="ECO:0000256" key="9">
    <source>
        <dbReference type="ARBA" id="ARBA00023004"/>
    </source>
</evidence>
<feature type="transmembrane region" description="Helical" evidence="14">
    <location>
        <begin position="27"/>
        <end position="46"/>
    </location>
</feature>
<keyword evidence="3 13" id="KW-0444">Lipid biosynthesis</keyword>
<dbReference type="AlphaFoldDB" id="A0A2I9LPP9"/>
<comment type="domain">
    <text evidence="13">The histidine box domains are involved in binding the catalytic metal ions.</text>
</comment>
<evidence type="ECO:0000256" key="13">
    <source>
        <dbReference type="RuleBase" id="RU000581"/>
    </source>
</evidence>
<organism evidence="16">
    <name type="scientific">Centruroides hentzi</name>
    <dbReference type="NCBI Taxonomy" id="88313"/>
    <lineage>
        <taxon>Eukaryota</taxon>
        <taxon>Metazoa</taxon>
        <taxon>Ecdysozoa</taxon>
        <taxon>Arthropoda</taxon>
        <taxon>Chelicerata</taxon>
        <taxon>Arachnida</taxon>
        <taxon>Scorpiones</taxon>
        <taxon>Buthida</taxon>
        <taxon>Buthoidea</taxon>
        <taxon>Buthidae</taxon>
        <taxon>Centruroides</taxon>
    </lineage>
</organism>
<evidence type="ECO:0000256" key="7">
    <source>
        <dbReference type="ARBA" id="ARBA00022989"/>
    </source>
</evidence>